<feature type="domain" description="Survival protein SurE-like phosphatase/nucleotidase" evidence="5">
    <location>
        <begin position="22"/>
        <end position="194"/>
    </location>
</feature>
<gene>
    <name evidence="6" type="ORF">DHEL01_v210173</name>
</gene>
<evidence type="ECO:0000256" key="3">
    <source>
        <dbReference type="ARBA" id="ARBA00022801"/>
    </source>
</evidence>
<dbReference type="SUPFAM" id="SSF64167">
    <property type="entry name" value="SurE-like"/>
    <property type="match status" value="1"/>
</dbReference>
<organism evidence="6 7">
    <name type="scientific">Diaporthe helianthi</name>
    <dbReference type="NCBI Taxonomy" id="158607"/>
    <lineage>
        <taxon>Eukaryota</taxon>
        <taxon>Fungi</taxon>
        <taxon>Dikarya</taxon>
        <taxon>Ascomycota</taxon>
        <taxon>Pezizomycotina</taxon>
        <taxon>Sordariomycetes</taxon>
        <taxon>Sordariomycetidae</taxon>
        <taxon>Diaporthales</taxon>
        <taxon>Diaporthaceae</taxon>
        <taxon>Diaporthe</taxon>
    </lineage>
</organism>
<dbReference type="InterPro" id="IPR036523">
    <property type="entry name" value="SurE-like_sf"/>
</dbReference>
<dbReference type="GO" id="GO:0008252">
    <property type="term" value="F:nucleotidase activity"/>
    <property type="evidence" value="ECO:0007669"/>
    <property type="project" value="InterPro"/>
</dbReference>
<dbReference type="InterPro" id="IPR002828">
    <property type="entry name" value="SurE-like_Pase/nucleotidase"/>
</dbReference>
<name>A0A2P5HMF4_DIAHE</name>
<dbReference type="Gene3D" id="3.40.1210.10">
    <property type="entry name" value="Survival protein SurE-like phosphatase/nucleotidase"/>
    <property type="match status" value="1"/>
</dbReference>
<keyword evidence="3" id="KW-0378">Hydrolase</keyword>
<evidence type="ECO:0000313" key="6">
    <source>
        <dbReference type="EMBL" id="POS71425.1"/>
    </source>
</evidence>
<reference evidence="6" key="1">
    <citation type="submission" date="2017-09" db="EMBL/GenBank/DDBJ databases">
        <title>Polyketide synthases of a Diaporthe helianthi virulent isolate.</title>
        <authorList>
            <person name="Baroncelli R."/>
        </authorList>
    </citation>
    <scope>NUCLEOTIDE SEQUENCE [LARGE SCALE GENOMIC DNA]</scope>
    <source>
        <strain evidence="6">7/96</strain>
    </source>
</reference>
<evidence type="ECO:0000256" key="2">
    <source>
        <dbReference type="ARBA" id="ARBA00022723"/>
    </source>
</evidence>
<sequence length="298" mass="31992">MRSSIFLVGAGMLLGSVQGLNILMNNDDGFGSANLREFYRVLKSKGHNVWIVAPAVQRIGPDPIDSHIWYYNGTPAACTFVALDYVLPNFANFTTPDLVVTGPNYGTNLGPFVWTLSGTAGAAYAATSRSIPAIAFSGSNSAMDYRNVTNSTNEYTYIAKLSGNIVDAFVNSSTPGEPVLPLGYGANVNYPRLGANWSSIPILQTRLTGEANTNVALPVESNPGTFTWGNIDPLQAGVNECINGDCSMTGETAAVSDGFVAVSLYTIDYSAPKTERTEEIVDRLPFVQTGRTKKRWSF</sequence>
<dbReference type="PANTHER" id="PTHR30457:SF0">
    <property type="entry name" value="PHOSPHATASE, PUTATIVE (AFU_ORTHOLOGUE AFUA_4G01070)-RELATED"/>
    <property type="match status" value="1"/>
</dbReference>
<keyword evidence="2" id="KW-0479">Metal-binding</keyword>
<evidence type="ECO:0000256" key="1">
    <source>
        <dbReference type="ARBA" id="ARBA00011062"/>
    </source>
</evidence>
<comment type="caution">
    <text evidence="6">The sequence shown here is derived from an EMBL/GenBank/DDBJ whole genome shotgun (WGS) entry which is preliminary data.</text>
</comment>
<evidence type="ECO:0000259" key="5">
    <source>
        <dbReference type="Pfam" id="PF01975"/>
    </source>
</evidence>
<comment type="similarity">
    <text evidence="1">Belongs to the SurE nucleotidase family.</text>
</comment>
<protein>
    <submittedName>
        <fullName evidence="6">5'/3'-nucleotidase SurE</fullName>
    </submittedName>
</protein>
<dbReference type="PANTHER" id="PTHR30457">
    <property type="entry name" value="5'-NUCLEOTIDASE SURE"/>
    <property type="match status" value="1"/>
</dbReference>
<dbReference type="GO" id="GO:0046872">
    <property type="term" value="F:metal ion binding"/>
    <property type="evidence" value="ECO:0007669"/>
    <property type="project" value="UniProtKB-KW"/>
</dbReference>
<dbReference type="Pfam" id="PF01975">
    <property type="entry name" value="SurE"/>
    <property type="match status" value="1"/>
</dbReference>
<accession>A0A2P5HMF4</accession>
<evidence type="ECO:0000256" key="4">
    <source>
        <dbReference type="SAM" id="SignalP"/>
    </source>
</evidence>
<proteinExistence type="inferred from homology"/>
<dbReference type="OrthoDB" id="4018688at2759"/>
<dbReference type="InterPro" id="IPR030048">
    <property type="entry name" value="SurE"/>
</dbReference>
<dbReference type="Proteomes" id="UP000094444">
    <property type="component" value="Unassembled WGS sequence"/>
</dbReference>
<dbReference type="AlphaFoldDB" id="A0A2P5HMF4"/>
<dbReference type="STRING" id="158607.A0A2P5HMF4"/>
<evidence type="ECO:0000313" key="7">
    <source>
        <dbReference type="Proteomes" id="UP000094444"/>
    </source>
</evidence>
<keyword evidence="4" id="KW-0732">Signal</keyword>
<feature type="signal peptide" evidence="4">
    <location>
        <begin position="1"/>
        <end position="19"/>
    </location>
</feature>
<dbReference type="InParanoid" id="A0A2P5HMF4"/>
<dbReference type="EMBL" id="MAVT02001269">
    <property type="protein sequence ID" value="POS71425.1"/>
    <property type="molecule type" value="Genomic_DNA"/>
</dbReference>
<feature type="chain" id="PRO_5015132142" evidence="4">
    <location>
        <begin position="20"/>
        <end position="298"/>
    </location>
</feature>
<keyword evidence="7" id="KW-1185">Reference proteome</keyword>